<evidence type="ECO:0000313" key="3">
    <source>
        <dbReference type="Proteomes" id="UP000694701"/>
    </source>
</evidence>
<evidence type="ECO:0000256" key="1">
    <source>
        <dbReference type="ARBA" id="ARBA00022786"/>
    </source>
</evidence>
<accession>A0A8C2I0H8</accession>
<organism evidence="2 3">
    <name type="scientific">Cyprinus carpio</name>
    <name type="common">Common carp</name>
    <dbReference type="NCBI Taxonomy" id="7962"/>
    <lineage>
        <taxon>Eukaryota</taxon>
        <taxon>Metazoa</taxon>
        <taxon>Chordata</taxon>
        <taxon>Craniata</taxon>
        <taxon>Vertebrata</taxon>
        <taxon>Euteleostomi</taxon>
        <taxon>Actinopterygii</taxon>
        <taxon>Neopterygii</taxon>
        <taxon>Teleostei</taxon>
        <taxon>Ostariophysi</taxon>
        <taxon>Cypriniformes</taxon>
        <taxon>Cyprinidae</taxon>
        <taxon>Cyprininae</taxon>
        <taxon>Cyprinus</taxon>
    </lineage>
</organism>
<keyword evidence="1" id="KW-0833">Ubl conjugation pathway</keyword>
<dbReference type="Ensembl" id="ENSCCRT00020079773.1">
    <property type="protein sequence ID" value="ENSCCRP00020072648.1"/>
    <property type="gene ID" value="ENSCCRG00020033949.1"/>
</dbReference>
<dbReference type="PANTHER" id="PTHR15622">
    <property type="entry name" value="WD40 REPEAT PROTEIN"/>
    <property type="match status" value="1"/>
</dbReference>
<evidence type="ECO:0000313" key="2">
    <source>
        <dbReference type="Ensembl" id="ENSCCRP00020072648.1"/>
    </source>
</evidence>
<sequence>MILSRRRGHVVCPSEPHDLIAELKPAHHPRLYGSAGCETWSVRFSPDGSSFAWSMGYGIVKLLSWPLTSEECVCIHNITQWFNKYI</sequence>
<reference evidence="2" key="1">
    <citation type="submission" date="2025-08" db="UniProtKB">
        <authorList>
            <consortium name="Ensembl"/>
        </authorList>
    </citation>
    <scope>IDENTIFICATION</scope>
</reference>
<dbReference type="InterPro" id="IPR051983">
    <property type="entry name" value="WSB_SOCS-box_domain"/>
</dbReference>
<dbReference type="PANTHER" id="PTHR15622:SF1">
    <property type="entry name" value="WD REPEAT AND SOCS BOX-CONTAINING PROTEIN 2"/>
    <property type="match status" value="1"/>
</dbReference>
<name>A0A8C2I0H8_CYPCA</name>
<dbReference type="GO" id="GO:0000209">
    <property type="term" value="P:protein polyubiquitination"/>
    <property type="evidence" value="ECO:0007669"/>
    <property type="project" value="TreeGrafter"/>
</dbReference>
<dbReference type="Proteomes" id="UP000694701">
    <property type="component" value="Unplaced"/>
</dbReference>
<protein>
    <submittedName>
        <fullName evidence="2">Uncharacterized protein</fullName>
    </submittedName>
</protein>
<proteinExistence type="predicted"/>
<dbReference type="AlphaFoldDB" id="A0A8C2I0H8"/>